<proteinExistence type="predicted"/>
<evidence type="ECO:0000313" key="2">
    <source>
        <dbReference type="EMBL" id="ETW39405.1"/>
    </source>
</evidence>
<dbReference type="EMBL" id="KI926183">
    <property type="protein sequence ID" value="ETW39405.1"/>
    <property type="molecule type" value="Genomic_DNA"/>
</dbReference>
<dbReference type="InterPro" id="IPR006373">
    <property type="entry name" value="VSA_Rifin"/>
</dbReference>
<name>W4I8E1_PLAFA</name>
<keyword evidence="1" id="KW-0472">Membrane</keyword>
<protein>
    <recommendedName>
        <fullName evidence="4">Surface antigen</fullName>
    </recommendedName>
</protein>
<reference evidence="2 3" key="2">
    <citation type="submission" date="2013-02" db="EMBL/GenBank/DDBJ databases">
        <title>The Genome Sequence of Plasmodium falciparum NF135/5.C10.</title>
        <authorList>
            <consortium name="The Broad Institute Genome Sequencing Platform"/>
            <consortium name="The Broad Institute Genome Sequencing Center for Infectious Disease"/>
            <person name="Neafsey D."/>
            <person name="Cheeseman I."/>
            <person name="Volkman S."/>
            <person name="Adams J."/>
            <person name="Walker B."/>
            <person name="Young S.K."/>
            <person name="Zeng Q."/>
            <person name="Gargeya S."/>
            <person name="Fitzgerald M."/>
            <person name="Haas B."/>
            <person name="Abouelleil A."/>
            <person name="Alvarado L."/>
            <person name="Arachchi H.M."/>
            <person name="Berlin A.M."/>
            <person name="Chapman S.B."/>
            <person name="Dewar J."/>
            <person name="Goldberg J."/>
            <person name="Griggs A."/>
            <person name="Gujja S."/>
            <person name="Hansen M."/>
            <person name="Howarth C."/>
            <person name="Imamovic A."/>
            <person name="Larimer J."/>
            <person name="McCowan C."/>
            <person name="Murphy C."/>
            <person name="Neiman D."/>
            <person name="Pearson M."/>
            <person name="Priest M."/>
            <person name="Roberts A."/>
            <person name="Saif S."/>
            <person name="Shea T."/>
            <person name="Sisk P."/>
            <person name="Sykes S."/>
            <person name="Wortman J."/>
            <person name="Nusbaum C."/>
            <person name="Birren B."/>
        </authorList>
    </citation>
    <scope>NUCLEOTIDE SEQUENCE [LARGE SCALE GENOMIC DNA]</scope>
    <source>
        <strain evidence="2 3">NF135/5.C10</strain>
    </source>
</reference>
<dbReference type="Pfam" id="PF02009">
    <property type="entry name" value="RIFIN"/>
    <property type="match status" value="1"/>
</dbReference>
<dbReference type="NCBIfam" id="TIGR01477">
    <property type="entry name" value="RIFIN"/>
    <property type="match status" value="1"/>
</dbReference>
<dbReference type="Proteomes" id="UP000019114">
    <property type="component" value="Unassembled WGS sequence"/>
</dbReference>
<keyword evidence="1" id="KW-1133">Transmembrane helix</keyword>
<keyword evidence="1" id="KW-0812">Transmembrane</keyword>
<gene>
    <name evidence="2" type="ORF">PFNF135_06212</name>
</gene>
<reference evidence="2 3" key="1">
    <citation type="submission" date="2013-02" db="EMBL/GenBank/DDBJ databases">
        <title>The Genome Annotation of Plasmodium falciparum NF135/5.C10.</title>
        <authorList>
            <consortium name="The Broad Institute Genome Sequencing Platform"/>
            <consortium name="The Broad Institute Genome Sequencing Center for Infectious Disease"/>
            <person name="Neafsey D."/>
            <person name="Hoffman S."/>
            <person name="Volkman S."/>
            <person name="Rosenthal P."/>
            <person name="Walker B."/>
            <person name="Young S.K."/>
            <person name="Zeng Q."/>
            <person name="Gargeya S."/>
            <person name="Fitzgerald M."/>
            <person name="Haas B."/>
            <person name="Abouelleil A."/>
            <person name="Allen A.W."/>
            <person name="Alvarado L."/>
            <person name="Arachchi H.M."/>
            <person name="Berlin A.M."/>
            <person name="Chapman S.B."/>
            <person name="Gainer-Dewar J."/>
            <person name="Goldberg J."/>
            <person name="Griggs A."/>
            <person name="Gujja S."/>
            <person name="Hansen M."/>
            <person name="Howarth C."/>
            <person name="Imamovic A."/>
            <person name="Ireland A."/>
            <person name="Larimer J."/>
            <person name="McCowan C."/>
            <person name="Murphy C."/>
            <person name="Pearson M."/>
            <person name="Poon T.W."/>
            <person name="Priest M."/>
            <person name="Roberts A."/>
            <person name="Saif S."/>
            <person name="Shea T."/>
            <person name="Sisk P."/>
            <person name="Sykes S."/>
            <person name="Wortman J."/>
            <person name="Nusbaum C."/>
            <person name="Birren B."/>
        </authorList>
    </citation>
    <scope>NUCLEOTIDE SEQUENCE [LARGE SCALE GENOMIC DNA]</scope>
    <source>
        <strain evidence="2 3">NF135/5.C10</strain>
    </source>
</reference>
<organism evidence="2 3">
    <name type="scientific">Plasmodium falciparum NF135/5.C10</name>
    <dbReference type="NCBI Taxonomy" id="1036726"/>
    <lineage>
        <taxon>Eukaryota</taxon>
        <taxon>Sar</taxon>
        <taxon>Alveolata</taxon>
        <taxon>Apicomplexa</taxon>
        <taxon>Aconoidasida</taxon>
        <taxon>Haemosporida</taxon>
        <taxon>Plasmodiidae</taxon>
        <taxon>Plasmodium</taxon>
        <taxon>Plasmodium (Laverania)</taxon>
    </lineage>
</organism>
<dbReference type="AlphaFoldDB" id="W4I8E1"/>
<accession>W4I8E1</accession>
<evidence type="ECO:0000313" key="3">
    <source>
        <dbReference type="Proteomes" id="UP000019114"/>
    </source>
</evidence>
<evidence type="ECO:0000256" key="1">
    <source>
        <dbReference type="SAM" id="Phobius"/>
    </source>
</evidence>
<evidence type="ECO:0008006" key="4">
    <source>
        <dbReference type="Google" id="ProtNLM"/>
    </source>
</evidence>
<feature type="transmembrane region" description="Helical" evidence="1">
    <location>
        <begin position="297"/>
        <end position="319"/>
    </location>
</feature>
<sequence length="339" mass="38186">MKIHSINILMFSLPLNILVYNQSNHKNILQHTPTTRVLCECEIYMPNYDNDTKMKKVMDNFNKQTQQRLREYDERMQSKRMQYKDRCDKEIQKIILKDKLEKQMVEQFSTLQTDIQSDAIPTCICEKSLADKVEKGCLRCGGILGGGIAPGWGLVSGLWYATWSQYVSTTVVKMATDAGIAEGVKVGLAKVTKIVTQLSSNTSINIPTIDVLQKMTTGISANDVTLLGIFKTIDINGCGNLEYGTYAEFSTWVQNMAKPFRLRSYYAEAAEVTKAFADAKTGILTKAGNSTSSLTTAIIASIIAIVVIILVMVIIYLILRYRRKKKMKKKLQYIKLLEE</sequence>